<dbReference type="SMART" id="SM00382">
    <property type="entry name" value="AAA"/>
    <property type="match status" value="1"/>
</dbReference>
<reference evidence="12" key="2">
    <citation type="submission" date="2021-04" db="EMBL/GenBank/DDBJ databases">
        <authorList>
            <person name="Gilroy R."/>
        </authorList>
    </citation>
    <scope>NUCLEOTIDE SEQUENCE</scope>
    <source>
        <strain evidence="12">ChiSxjej5B17-1746</strain>
    </source>
</reference>
<keyword evidence="2" id="KW-0813">Transport</keyword>
<sequence length="608" mass="67532">MSTQKDTSLSRSERRHKEIRLALRVFRYFLPYKWAMLVALIASGVVSATTAGTAWLIKPALDDIFIRQDAQALIYVPLAFIALTALKGVGRYVQNWCMHFSALRVIEKLRQELFHKIINLPLHFYEEAQVGALMSRVINDVGMIRQSLPAFIQIIRQVITMISLLYVVFQQNFELACWAVVVLPVAGFPLSLFSRALRRYGRKNAEVNASISSMLQELLSGIRVIKAFATEKEETDRFNKENAKIIRINFRQSCVSELSSPVMEFIGALGIGLVIWYGGREVVQGNMTPGTFFAFMGALAMLYSPFKTLNGANMNVQNALAGAERVFAILDDPALKTEKGGGLDVNEPFRELAFRNVTLRYGDESVPALRGITLTVRSGERIAFVGPSGAGKTTLVNLIPRFYVPQEGEITLNGRPLGDYSLASLRRSVAMVSQDAFLFDTTIAENIAYGRDPALPLDMERVRRAAAAAYADGFVSELPGGYETLIGERGVRLSGGQKQRLTIARAILKDAPLLILDEATSALDSESEHMVQKALDNLMLNRTSLIIAHRLSTILEADRIVVMECGQIVDIGRHEELLGRCELYTRLYNMQFRALDEPCGTETASTES</sequence>
<keyword evidence="7 9" id="KW-1133">Transmembrane helix</keyword>
<evidence type="ECO:0000313" key="12">
    <source>
        <dbReference type="EMBL" id="HIW78740.1"/>
    </source>
</evidence>
<dbReference type="Pfam" id="PF00005">
    <property type="entry name" value="ABC_tran"/>
    <property type="match status" value="1"/>
</dbReference>
<evidence type="ECO:0000259" key="10">
    <source>
        <dbReference type="PROSITE" id="PS50893"/>
    </source>
</evidence>
<feature type="transmembrane region" description="Helical" evidence="9">
    <location>
        <begin position="290"/>
        <end position="306"/>
    </location>
</feature>
<dbReference type="InterPro" id="IPR011527">
    <property type="entry name" value="ABC1_TM_dom"/>
</dbReference>
<feature type="domain" description="ABC transporter" evidence="10">
    <location>
        <begin position="352"/>
        <end position="590"/>
    </location>
</feature>
<keyword evidence="5" id="KW-0547">Nucleotide-binding</keyword>
<evidence type="ECO:0000259" key="11">
    <source>
        <dbReference type="PROSITE" id="PS50929"/>
    </source>
</evidence>
<evidence type="ECO:0000256" key="4">
    <source>
        <dbReference type="ARBA" id="ARBA00022692"/>
    </source>
</evidence>
<feature type="transmembrane region" description="Helical" evidence="9">
    <location>
        <begin position="150"/>
        <end position="169"/>
    </location>
</feature>
<dbReference type="PROSITE" id="PS50929">
    <property type="entry name" value="ABC_TM1F"/>
    <property type="match status" value="1"/>
</dbReference>
<dbReference type="InterPro" id="IPR003439">
    <property type="entry name" value="ABC_transporter-like_ATP-bd"/>
</dbReference>
<feature type="transmembrane region" description="Helical" evidence="9">
    <location>
        <begin position="34"/>
        <end position="57"/>
    </location>
</feature>
<dbReference type="PANTHER" id="PTHR43394:SF1">
    <property type="entry name" value="ATP-BINDING CASSETTE SUB-FAMILY B MEMBER 10, MITOCHONDRIAL"/>
    <property type="match status" value="1"/>
</dbReference>
<evidence type="ECO:0000256" key="6">
    <source>
        <dbReference type="ARBA" id="ARBA00022840"/>
    </source>
</evidence>
<evidence type="ECO:0000256" key="1">
    <source>
        <dbReference type="ARBA" id="ARBA00004651"/>
    </source>
</evidence>
<dbReference type="InterPro" id="IPR039421">
    <property type="entry name" value="Type_1_exporter"/>
</dbReference>
<gene>
    <name evidence="12" type="ORF">H9874_06315</name>
</gene>
<dbReference type="Gene3D" id="3.40.50.300">
    <property type="entry name" value="P-loop containing nucleotide triphosphate hydrolases"/>
    <property type="match status" value="1"/>
</dbReference>
<dbReference type="SUPFAM" id="SSF52540">
    <property type="entry name" value="P-loop containing nucleoside triphosphate hydrolases"/>
    <property type="match status" value="1"/>
</dbReference>
<proteinExistence type="predicted"/>
<accession>A0A9D1R0U1</accession>
<dbReference type="GO" id="GO:0015421">
    <property type="term" value="F:ABC-type oligopeptide transporter activity"/>
    <property type="evidence" value="ECO:0007669"/>
    <property type="project" value="TreeGrafter"/>
</dbReference>
<dbReference type="InterPro" id="IPR027417">
    <property type="entry name" value="P-loop_NTPase"/>
</dbReference>
<dbReference type="Proteomes" id="UP000824264">
    <property type="component" value="Unassembled WGS sequence"/>
</dbReference>
<dbReference type="Gene3D" id="1.20.1560.10">
    <property type="entry name" value="ABC transporter type 1, transmembrane domain"/>
    <property type="match status" value="1"/>
</dbReference>
<dbReference type="PROSITE" id="PS00211">
    <property type="entry name" value="ABC_TRANSPORTER_1"/>
    <property type="match status" value="1"/>
</dbReference>
<dbReference type="AlphaFoldDB" id="A0A9D1R0U1"/>
<evidence type="ECO:0000313" key="13">
    <source>
        <dbReference type="Proteomes" id="UP000824264"/>
    </source>
</evidence>
<comment type="caution">
    <text evidence="12">The sequence shown here is derived from an EMBL/GenBank/DDBJ whole genome shotgun (WGS) entry which is preliminary data.</text>
</comment>
<protein>
    <submittedName>
        <fullName evidence="12">ABC transporter ATP-binding protein/permease</fullName>
    </submittedName>
</protein>
<comment type="subcellular location">
    <subcellularLocation>
        <location evidence="1">Cell membrane</location>
        <topology evidence="1">Multi-pass membrane protein</topology>
    </subcellularLocation>
</comment>
<evidence type="ECO:0000256" key="7">
    <source>
        <dbReference type="ARBA" id="ARBA00022989"/>
    </source>
</evidence>
<dbReference type="PROSITE" id="PS50893">
    <property type="entry name" value="ABC_TRANSPORTER_2"/>
    <property type="match status" value="1"/>
</dbReference>
<dbReference type="GO" id="GO:0016887">
    <property type="term" value="F:ATP hydrolysis activity"/>
    <property type="evidence" value="ECO:0007669"/>
    <property type="project" value="InterPro"/>
</dbReference>
<dbReference type="FunFam" id="3.40.50.300:FF:000221">
    <property type="entry name" value="Multidrug ABC transporter ATP-binding protein"/>
    <property type="match status" value="1"/>
</dbReference>
<dbReference type="InterPro" id="IPR003593">
    <property type="entry name" value="AAA+_ATPase"/>
</dbReference>
<keyword evidence="6 12" id="KW-0067">ATP-binding</keyword>
<keyword evidence="4 9" id="KW-0812">Transmembrane</keyword>
<name>A0A9D1R0U1_9BACT</name>
<dbReference type="EMBL" id="DXGI01000233">
    <property type="protein sequence ID" value="HIW78740.1"/>
    <property type="molecule type" value="Genomic_DNA"/>
</dbReference>
<dbReference type="SUPFAM" id="SSF90123">
    <property type="entry name" value="ABC transporter transmembrane region"/>
    <property type="match status" value="1"/>
</dbReference>
<reference evidence="12" key="1">
    <citation type="journal article" date="2021" name="PeerJ">
        <title>Extensive microbial diversity within the chicken gut microbiome revealed by metagenomics and culture.</title>
        <authorList>
            <person name="Gilroy R."/>
            <person name="Ravi A."/>
            <person name="Getino M."/>
            <person name="Pursley I."/>
            <person name="Horton D.L."/>
            <person name="Alikhan N.F."/>
            <person name="Baker D."/>
            <person name="Gharbi K."/>
            <person name="Hall N."/>
            <person name="Watson M."/>
            <person name="Adriaenssens E.M."/>
            <person name="Foster-Nyarko E."/>
            <person name="Jarju S."/>
            <person name="Secka A."/>
            <person name="Antonio M."/>
            <person name="Oren A."/>
            <person name="Chaudhuri R.R."/>
            <person name="La Ragione R."/>
            <person name="Hildebrand F."/>
            <person name="Pallen M.J."/>
        </authorList>
    </citation>
    <scope>NUCLEOTIDE SEQUENCE</scope>
    <source>
        <strain evidence="12">ChiSxjej5B17-1746</strain>
    </source>
</reference>
<dbReference type="CDD" id="cd18552">
    <property type="entry name" value="ABC_6TM_MsbA_like"/>
    <property type="match status" value="1"/>
</dbReference>
<evidence type="ECO:0000256" key="5">
    <source>
        <dbReference type="ARBA" id="ARBA00022741"/>
    </source>
</evidence>
<feature type="domain" description="ABC transmembrane type-1" evidence="11">
    <location>
        <begin position="37"/>
        <end position="318"/>
    </location>
</feature>
<dbReference type="InterPro" id="IPR036640">
    <property type="entry name" value="ABC1_TM_sf"/>
</dbReference>
<organism evidence="12 13">
    <name type="scientific">Candidatus Bilophila faecipullorum</name>
    <dbReference type="NCBI Taxonomy" id="2838482"/>
    <lineage>
        <taxon>Bacteria</taxon>
        <taxon>Pseudomonadati</taxon>
        <taxon>Thermodesulfobacteriota</taxon>
        <taxon>Desulfovibrionia</taxon>
        <taxon>Desulfovibrionales</taxon>
        <taxon>Desulfovibrionaceae</taxon>
        <taxon>Bilophila</taxon>
    </lineage>
</organism>
<dbReference type="PANTHER" id="PTHR43394">
    <property type="entry name" value="ATP-DEPENDENT PERMEASE MDL1, MITOCHONDRIAL"/>
    <property type="match status" value="1"/>
</dbReference>
<keyword evidence="8 9" id="KW-0472">Membrane</keyword>
<dbReference type="InterPro" id="IPR017871">
    <property type="entry name" value="ABC_transporter-like_CS"/>
</dbReference>
<feature type="transmembrane region" description="Helical" evidence="9">
    <location>
        <begin position="175"/>
        <end position="193"/>
    </location>
</feature>
<keyword evidence="3" id="KW-1003">Cell membrane</keyword>
<evidence type="ECO:0000256" key="8">
    <source>
        <dbReference type="ARBA" id="ARBA00023136"/>
    </source>
</evidence>
<dbReference type="GO" id="GO:0005524">
    <property type="term" value="F:ATP binding"/>
    <property type="evidence" value="ECO:0007669"/>
    <property type="project" value="UniProtKB-KW"/>
</dbReference>
<evidence type="ECO:0000256" key="9">
    <source>
        <dbReference type="SAM" id="Phobius"/>
    </source>
</evidence>
<dbReference type="GO" id="GO:0005886">
    <property type="term" value="C:plasma membrane"/>
    <property type="evidence" value="ECO:0007669"/>
    <property type="project" value="UniProtKB-SubCell"/>
</dbReference>
<evidence type="ECO:0000256" key="2">
    <source>
        <dbReference type="ARBA" id="ARBA00022448"/>
    </source>
</evidence>
<feature type="transmembrane region" description="Helical" evidence="9">
    <location>
        <begin position="72"/>
        <end position="90"/>
    </location>
</feature>
<evidence type="ECO:0000256" key="3">
    <source>
        <dbReference type="ARBA" id="ARBA00022475"/>
    </source>
</evidence>
<dbReference type="Pfam" id="PF00664">
    <property type="entry name" value="ABC_membrane"/>
    <property type="match status" value="1"/>
</dbReference>
<feature type="transmembrane region" description="Helical" evidence="9">
    <location>
        <begin position="258"/>
        <end position="278"/>
    </location>
</feature>